<protein>
    <submittedName>
        <fullName evidence="10">Response regulator transcription factor</fullName>
    </submittedName>
</protein>
<keyword evidence="5" id="KW-0804">Transcription</keyword>
<evidence type="ECO:0000256" key="2">
    <source>
        <dbReference type="ARBA" id="ARBA00023012"/>
    </source>
</evidence>
<gene>
    <name evidence="10" type="ORF">NWF35_08525</name>
</gene>
<keyword evidence="3" id="KW-0805">Transcription regulation</keyword>
<dbReference type="CDD" id="cd00383">
    <property type="entry name" value="trans_reg_C"/>
    <property type="match status" value="1"/>
</dbReference>
<evidence type="ECO:0000256" key="1">
    <source>
        <dbReference type="ARBA" id="ARBA00022553"/>
    </source>
</evidence>
<dbReference type="PANTHER" id="PTHR48111">
    <property type="entry name" value="REGULATOR OF RPOS"/>
    <property type="match status" value="1"/>
</dbReference>
<dbReference type="InterPro" id="IPR001867">
    <property type="entry name" value="OmpR/PhoB-type_DNA-bd"/>
</dbReference>
<dbReference type="Gene3D" id="6.10.250.690">
    <property type="match status" value="1"/>
</dbReference>
<dbReference type="SMART" id="SM00862">
    <property type="entry name" value="Trans_reg_C"/>
    <property type="match status" value="1"/>
</dbReference>
<evidence type="ECO:0000256" key="6">
    <source>
        <dbReference type="PROSITE-ProRule" id="PRU00169"/>
    </source>
</evidence>
<dbReference type="PROSITE" id="PS50110">
    <property type="entry name" value="RESPONSE_REGULATORY"/>
    <property type="match status" value="1"/>
</dbReference>
<dbReference type="Gene3D" id="1.10.10.10">
    <property type="entry name" value="Winged helix-like DNA-binding domain superfamily/Winged helix DNA-binding domain"/>
    <property type="match status" value="1"/>
</dbReference>
<dbReference type="Pfam" id="PF00072">
    <property type="entry name" value="Response_reg"/>
    <property type="match status" value="1"/>
</dbReference>
<keyword evidence="1 6" id="KW-0597">Phosphoprotein</keyword>
<dbReference type="PANTHER" id="PTHR48111:SF22">
    <property type="entry name" value="REGULATOR OF RPOS"/>
    <property type="match status" value="1"/>
</dbReference>
<feature type="DNA-binding region" description="OmpR/PhoB-type" evidence="7">
    <location>
        <begin position="126"/>
        <end position="224"/>
    </location>
</feature>
<reference evidence="10" key="1">
    <citation type="submission" date="2022-08" db="EMBL/GenBank/DDBJ databases">
        <title>Polycladomyces zharkentsis sp. nov., a novel thermophilic CMC and starch-degrading bacterium isolated from a geothermal spring in Kazakhstan.</title>
        <authorList>
            <person name="Mashzhan A."/>
            <person name="Kistaubaeva A."/>
            <person name="Javier-Lopez R."/>
            <person name="Birkeland N.-K."/>
        </authorList>
    </citation>
    <scope>NUCLEOTIDE SEQUENCE</scope>
    <source>
        <strain evidence="10">KSR 13</strain>
    </source>
</reference>
<dbReference type="SMART" id="SM00448">
    <property type="entry name" value="REC"/>
    <property type="match status" value="1"/>
</dbReference>
<dbReference type="RefSeq" id="WP_301238633.1">
    <property type="nucleotide sequence ID" value="NZ_JANRHH010000035.1"/>
</dbReference>
<keyword evidence="2" id="KW-0902">Two-component regulatory system</keyword>
<keyword evidence="4 7" id="KW-0238">DNA-binding</keyword>
<evidence type="ECO:0000256" key="5">
    <source>
        <dbReference type="ARBA" id="ARBA00023163"/>
    </source>
</evidence>
<name>A0ABT8IMC9_9BACL</name>
<evidence type="ECO:0000259" key="8">
    <source>
        <dbReference type="PROSITE" id="PS50110"/>
    </source>
</evidence>
<dbReference type="PROSITE" id="PS51755">
    <property type="entry name" value="OMPR_PHOB"/>
    <property type="match status" value="1"/>
</dbReference>
<organism evidence="10 11">
    <name type="scientific">Polycladomyces subterraneus</name>
    <dbReference type="NCBI Taxonomy" id="1016997"/>
    <lineage>
        <taxon>Bacteria</taxon>
        <taxon>Bacillati</taxon>
        <taxon>Bacillota</taxon>
        <taxon>Bacilli</taxon>
        <taxon>Bacillales</taxon>
        <taxon>Thermoactinomycetaceae</taxon>
        <taxon>Polycladomyces</taxon>
    </lineage>
</organism>
<comment type="caution">
    <text evidence="10">The sequence shown here is derived from an EMBL/GenBank/DDBJ whole genome shotgun (WGS) entry which is preliminary data.</text>
</comment>
<evidence type="ECO:0000313" key="11">
    <source>
        <dbReference type="Proteomes" id="UP001174196"/>
    </source>
</evidence>
<evidence type="ECO:0000256" key="7">
    <source>
        <dbReference type="PROSITE-ProRule" id="PRU01091"/>
    </source>
</evidence>
<keyword evidence="11" id="KW-1185">Reference proteome</keyword>
<feature type="modified residue" description="4-aspartylphosphate" evidence="6">
    <location>
        <position position="55"/>
    </location>
</feature>
<dbReference type="SUPFAM" id="SSF52172">
    <property type="entry name" value="CheY-like"/>
    <property type="match status" value="1"/>
</dbReference>
<feature type="domain" description="Response regulatory" evidence="8">
    <location>
        <begin position="6"/>
        <end position="119"/>
    </location>
</feature>
<dbReference type="InterPro" id="IPR001789">
    <property type="entry name" value="Sig_transdc_resp-reg_receiver"/>
</dbReference>
<evidence type="ECO:0000259" key="9">
    <source>
        <dbReference type="PROSITE" id="PS51755"/>
    </source>
</evidence>
<dbReference type="InterPro" id="IPR011006">
    <property type="entry name" value="CheY-like_superfamily"/>
</dbReference>
<dbReference type="Gene3D" id="3.40.50.2300">
    <property type="match status" value="1"/>
</dbReference>
<dbReference type="InterPro" id="IPR039420">
    <property type="entry name" value="WalR-like"/>
</dbReference>
<proteinExistence type="predicted"/>
<sequence length="224" mass="25616">MTISPRILLVEDDEPIAEFVSLELQHEGYDIEVAYDGKEGLDRALNENWDMILLDIMLPEISGMEICRRVRSVSDVPIVMLTAKQSIPDRVAGLDIGADDYITKPFAIEELLARIRALIRRNYHQNDMIVVADLKINVASREVFRGGKPIKLSAREFDLLELLARNKNRVLTREIILDKIWGYHHNVQTNSVDVYIKHLRDKVDAPFEKPLIQTVRGVGYVLKA</sequence>
<dbReference type="Pfam" id="PF00486">
    <property type="entry name" value="Trans_reg_C"/>
    <property type="match status" value="1"/>
</dbReference>
<evidence type="ECO:0000256" key="4">
    <source>
        <dbReference type="ARBA" id="ARBA00023125"/>
    </source>
</evidence>
<evidence type="ECO:0000313" key="10">
    <source>
        <dbReference type="EMBL" id="MDN4593945.1"/>
    </source>
</evidence>
<dbReference type="InterPro" id="IPR036388">
    <property type="entry name" value="WH-like_DNA-bd_sf"/>
</dbReference>
<dbReference type="Proteomes" id="UP001174196">
    <property type="component" value="Unassembled WGS sequence"/>
</dbReference>
<accession>A0ABT8IMC9</accession>
<feature type="domain" description="OmpR/PhoB-type" evidence="9">
    <location>
        <begin position="126"/>
        <end position="224"/>
    </location>
</feature>
<dbReference type="EMBL" id="JANRHH010000035">
    <property type="protein sequence ID" value="MDN4593945.1"/>
    <property type="molecule type" value="Genomic_DNA"/>
</dbReference>
<evidence type="ECO:0000256" key="3">
    <source>
        <dbReference type="ARBA" id="ARBA00023015"/>
    </source>
</evidence>